<organism evidence="2">
    <name type="scientific">Campylobacter jejuni</name>
    <dbReference type="NCBI Taxonomy" id="197"/>
    <lineage>
        <taxon>Bacteria</taxon>
        <taxon>Pseudomonadati</taxon>
        <taxon>Campylobacterota</taxon>
        <taxon>Epsilonproteobacteria</taxon>
        <taxon>Campylobacterales</taxon>
        <taxon>Campylobacteraceae</taxon>
        <taxon>Campylobacter</taxon>
    </lineage>
</organism>
<name>A0A640C6F0_CAMJU</name>
<protein>
    <submittedName>
        <fullName evidence="2">Chemotaxis protein CheR</fullName>
    </submittedName>
</protein>
<dbReference type="EMBL" id="AAMOZF010000144">
    <property type="protein sequence ID" value="EDJ6305346.1"/>
    <property type="molecule type" value="Genomic_DNA"/>
</dbReference>
<feature type="non-terminal residue" evidence="2">
    <location>
        <position position="61"/>
    </location>
</feature>
<comment type="caution">
    <text evidence="2">The sequence shown here is derived from an EMBL/GenBank/DDBJ whole genome shotgun (WGS) entry which is preliminary data.</text>
</comment>
<sequence>MEKKITPSELELNEFIKIINEMSGIDLTDKKNILALKLNKFLEGTNTKNFSEFLGKLKSNR</sequence>
<accession>A0A640C6F0</accession>
<reference evidence="2" key="1">
    <citation type="submission" date="2019-10" db="EMBL/GenBank/DDBJ databases">
        <authorList>
            <consortium name="PulseNet: The National Subtyping Network for Foodborne Disease Surveillance"/>
            <person name="Tarr C.L."/>
            <person name="Trees E."/>
            <person name="Katz L.S."/>
            <person name="Carleton-Romer H.A."/>
            <person name="Stroika S."/>
            <person name="Kucerova Z."/>
            <person name="Roache K.F."/>
            <person name="Sabol A.L."/>
            <person name="Besser J."/>
            <person name="Gerner-Smidt P."/>
        </authorList>
    </citation>
    <scope>NUCLEOTIDE SEQUENCE</scope>
    <source>
        <strain evidence="2">PNUSAC012877</strain>
    </source>
</reference>
<dbReference type="Pfam" id="PF03705">
    <property type="entry name" value="CheR_N"/>
    <property type="match status" value="1"/>
</dbReference>
<proteinExistence type="predicted"/>
<evidence type="ECO:0000259" key="1">
    <source>
        <dbReference type="Pfam" id="PF03705"/>
    </source>
</evidence>
<dbReference type="AlphaFoldDB" id="A0A640C6F0"/>
<dbReference type="InterPro" id="IPR022641">
    <property type="entry name" value="CheR_N"/>
</dbReference>
<dbReference type="SUPFAM" id="SSF47757">
    <property type="entry name" value="Chemotaxis receptor methyltransferase CheR, N-terminal domain"/>
    <property type="match status" value="1"/>
</dbReference>
<evidence type="ECO:0000313" key="2">
    <source>
        <dbReference type="EMBL" id="EDJ6305346.1"/>
    </source>
</evidence>
<feature type="domain" description="Chemotaxis receptor methyltransferase CheR N-terminal" evidence="1">
    <location>
        <begin position="11"/>
        <end position="60"/>
    </location>
</feature>
<dbReference type="InterPro" id="IPR036804">
    <property type="entry name" value="CheR_N_sf"/>
</dbReference>
<dbReference type="Gene3D" id="1.10.155.10">
    <property type="entry name" value="Chemotaxis receptor methyltransferase CheR, N-terminal domain"/>
    <property type="match status" value="1"/>
</dbReference>
<gene>
    <name evidence="2" type="ORF">GFG17_09170</name>
</gene>